<comment type="subcellular location">
    <subcellularLocation>
        <location evidence="2">Cytoplasm</location>
    </subcellularLocation>
</comment>
<organism evidence="4 5">
    <name type="scientific">Hwanghaeella grinnelliae</name>
    <dbReference type="NCBI Taxonomy" id="2500179"/>
    <lineage>
        <taxon>Bacteria</taxon>
        <taxon>Pseudomonadati</taxon>
        <taxon>Pseudomonadota</taxon>
        <taxon>Alphaproteobacteria</taxon>
        <taxon>Rhodospirillales</taxon>
        <taxon>Rhodospirillaceae</taxon>
        <taxon>Hwanghaeella</taxon>
    </lineage>
</organism>
<dbReference type="EMBL" id="SADE01000002">
    <property type="protein sequence ID" value="RVU36182.1"/>
    <property type="molecule type" value="Genomic_DNA"/>
</dbReference>
<dbReference type="OrthoDB" id="9808022at2"/>
<dbReference type="InterPro" id="IPR006638">
    <property type="entry name" value="Elp3/MiaA/NifB-like_rSAM"/>
</dbReference>
<keyword evidence="2" id="KW-0349">Heme</keyword>
<dbReference type="GO" id="GO:0006779">
    <property type="term" value="P:porphyrin-containing compound biosynthetic process"/>
    <property type="evidence" value="ECO:0007669"/>
    <property type="project" value="InterPro"/>
</dbReference>
<evidence type="ECO:0000256" key="1">
    <source>
        <dbReference type="ARBA" id="ARBA00006100"/>
    </source>
</evidence>
<dbReference type="SFLD" id="SFLDF00562">
    <property type="entry name" value="HemN-like__clustered_with_heat"/>
    <property type="match status" value="1"/>
</dbReference>
<keyword evidence="2" id="KW-0479">Metal-binding</keyword>
<reference evidence="5" key="1">
    <citation type="submission" date="2019-01" db="EMBL/GenBank/DDBJ databases">
        <title>Gri0909 isolated from a small marine red alga.</title>
        <authorList>
            <person name="Kim J."/>
            <person name="Jeong S.E."/>
            <person name="Jeon C.O."/>
        </authorList>
    </citation>
    <scope>NUCLEOTIDE SEQUENCE [LARGE SCALE GENOMIC DNA]</scope>
    <source>
        <strain evidence="5">Gri0909</strain>
    </source>
</reference>
<name>A0A3S2Z8I9_9PROT</name>
<protein>
    <recommendedName>
        <fullName evidence="2">Heme chaperone HemW</fullName>
    </recommendedName>
</protein>
<keyword evidence="2" id="KW-0143">Chaperone</keyword>
<dbReference type="SMART" id="SM00729">
    <property type="entry name" value="Elp3"/>
    <property type="match status" value="1"/>
</dbReference>
<dbReference type="AlphaFoldDB" id="A0A3S2Z8I9"/>
<dbReference type="RefSeq" id="WP_127765658.1">
    <property type="nucleotide sequence ID" value="NZ_SADE01000002.1"/>
</dbReference>
<dbReference type="SFLD" id="SFLDF00288">
    <property type="entry name" value="HemN-like__clustered_with_nucl"/>
    <property type="match status" value="1"/>
</dbReference>
<dbReference type="InterPro" id="IPR007197">
    <property type="entry name" value="rSAM"/>
</dbReference>
<dbReference type="GO" id="GO:0005737">
    <property type="term" value="C:cytoplasm"/>
    <property type="evidence" value="ECO:0007669"/>
    <property type="project" value="UniProtKB-SubCell"/>
</dbReference>
<dbReference type="NCBIfam" id="TIGR00539">
    <property type="entry name" value="hemN_rel"/>
    <property type="match status" value="1"/>
</dbReference>
<keyword evidence="2" id="KW-0411">Iron-sulfur</keyword>
<keyword evidence="2" id="KW-0408">Iron</keyword>
<proteinExistence type="inferred from homology"/>
<keyword evidence="5" id="KW-1185">Reference proteome</keyword>
<keyword evidence="2" id="KW-0004">4Fe-4S</keyword>
<dbReference type="Pfam" id="PF06969">
    <property type="entry name" value="HemN_C"/>
    <property type="match status" value="1"/>
</dbReference>
<dbReference type="SUPFAM" id="SSF102114">
    <property type="entry name" value="Radical SAM enzymes"/>
    <property type="match status" value="1"/>
</dbReference>
<comment type="similarity">
    <text evidence="1">Belongs to the anaerobic coproporphyrinogen-III oxidase family. HemW subfamily.</text>
</comment>
<dbReference type="GO" id="GO:0004109">
    <property type="term" value="F:coproporphyrinogen oxidase activity"/>
    <property type="evidence" value="ECO:0007669"/>
    <property type="project" value="InterPro"/>
</dbReference>
<dbReference type="SFLD" id="SFLDS00029">
    <property type="entry name" value="Radical_SAM"/>
    <property type="match status" value="1"/>
</dbReference>
<keyword evidence="2" id="KW-0963">Cytoplasm</keyword>
<sequence length="388" mass="42832">MPDRPAPLGLYVHWPFCLSKCPYCDFNSHVRDRVDHAAWRNALLSELDHAAAQMQGDTGPRRLASIFFGGGTPSLMDPETVGAVIDRARALWPAEPDIEITLEANPTSAETGKFAGFAAAGVNRVSLGVQSLRPGALAFLGRQHDAGQALDAVRMAARTFPRHSFDLIYARPEQSLEDWRAELTEALDHVNGHLSIYQLTIEPGTAFHTDHRLGRFKTPDEEKAAAFFDVTQEILEAAGMPGYEVSNHAAPGQESRHNLIYWRYRDYVGIGPGAHGRVTIEGTKRAQRRFRLPEKWLDQVTQAGHGTEEDSPLGPQDRAAECLMMGLRLTEGVPLQRLEEEGGQSALPDPDRIERLVEEGYVSFADGTIACTTEGRLRLNSVIDFLLS</sequence>
<feature type="domain" description="Radical SAM core" evidence="3">
    <location>
        <begin position="2"/>
        <end position="241"/>
    </location>
</feature>
<dbReference type="GO" id="GO:0051539">
    <property type="term" value="F:4 iron, 4 sulfur cluster binding"/>
    <property type="evidence" value="ECO:0007669"/>
    <property type="project" value="UniProtKB-UniRule"/>
</dbReference>
<evidence type="ECO:0000256" key="2">
    <source>
        <dbReference type="RuleBase" id="RU364116"/>
    </source>
</evidence>
<evidence type="ECO:0000313" key="4">
    <source>
        <dbReference type="EMBL" id="RVU36182.1"/>
    </source>
</evidence>
<accession>A0A3S2Z8I9</accession>
<dbReference type="InterPro" id="IPR010723">
    <property type="entry name" value="HemN_C"/>
</dbReference>
<dbReference type="PROSITE" id="PS51918">
    <property type="entry name" value="RADICAL_SAM"/>
    <property type="match status" value="1"/>
</dbReference>
<keyword evidence="2" id="KW-0949">S-adenosyl-L-methionine</keyword>
<dbReference type="GO" id="GO:0046872">
    <property type="term" value="F:metal ion binding"/>
    <property type="evidence" value="ECO:0007669"/>
    <property type="project" value="UniProtKB-UniRule"/>
</dbReference>
<dbReference type="PANTHER" id="PTHR13932:SF5">
    <property type="entry name" value="RADICAL S-ADENOSYL METHIONINE DOMAIN-CONTAINING PROTEIN 1, MITOCHONDRIAL"/>
    <property type="match status" value="1"/>
</dbReference>
<dbReference type="InterPro" id="IPR034505">
    <property type="entry name" value="Coproporphyrinogen-III_oxidase"/>
</dbReference>
<dbReference type="SFLD" id="SFLDG01065">
    <property type="entry name" value="anaerobic_coproporphyrinogen-I"/>
    <property type="match status" value="1"/>
</dbReference>
<comment type="caution">
    <text evidence="4">The sequence shown here is derived from an EMBL/GenBank/DDBJ whole genome shotgun (WGS) entry which is preliminary data.</text>
</comment>
<dbReference type="PANTHER" id="PTHR13932">
    <property type="entry name" value="COPROPORPHYRINIGEN III OXIDASE"/>
    <property type="match status" value="1"/>
</dbReference>
<evidence type="ECO:0000259" key="3">
    <source>
        <dbReference type="PROSITE" id="PS51918"/>
    </source>
</evidence>
<gene>
    <name evidence="4" type="ORF">EOI86_13230</name>
</gene>
<dbReference type="CDD" id="cd01335">
    <property type="entry name" value="Radical_SAM"/>
    <property type="match status" value="1"/>
</dbReference>
<dbReference type="InterPro" id="IPR058240">
    <property type="entry name" value="rSAM_sf"/>
</dbReference>
<dbReference type="Pfam" id="PF04055">
    <property type="entry name" value="Radical_SAM"/>
    <property type="match status" value="1"/>
</dbReference>
<comment type="function">
    <text evidence="2">Probably acts as a heme chaperone, transferring heme to an unknown acceptor. Binds one molecule of heme per monomer, possibly covalently. Binds 1 [4Fe-4S] cluster. The cluster is coordinated with 3 cysteines and an exchangeable S-adenosyl-L-methionine.</text>
</comment>
<dbReference type="InterPro" id="IPR004559">
    <property type="entry name" value="HemW-like"/>
</dbReference>
<evidence type="ECO:0000313" key="5">
    <source>
        <dbReference type="Proteomes" id="UP000287447"/>
    </source>
</evidence>
<dbReference type="Proteomes" id="UP000287447">
    <property type="component" value="Unassembled WGS sequence"/>
</dbReference>